<feature type="domain" description="Tyrosine specific protein phosphatases" evidence="1">
    <location>
        <begin position="70"/>
        <end position="133"/>
    </location>
</feature>
<proteinExistence type="predicted"/>
<organism evidence="2 3">
    <name type="scientific">Allorhizobium borbori</name>
    <dbReference type="NCBI Taxonomy" id="485907"/>
    <lineage>
        <taxon>Bacteria</taxon>
        <taxon>Pseudomonadati</taxon>
        <taxon>Pseudomonadota</taxon>
        <taxon>Alphaproteobacteria</taxon>
        <taxon>Hyphomicrobiales</taxon>
        <taxon>Rhizobiaceae</taxon>
        <taxon>Rhizobium/Agrobacterium group</taxon>
        <taxon>Allorhizobium</taxon>
    </lineage>
</organism>
<dbReference type="InterPro" id="IPR000387">
    <property type="entry name" value="Tyr_Pase_dom"/>
</dbReference>
<dbReference type="AlphaFoldDB" id="A0A7W6P1D0"/>
<evidence type="ECO:0000313" key="2">
    <source>
        <dbReference type="EMBL" id="MBB4102639.1"/>
    </source>
</evidence>
<dbReference type="PROSITE" id="PS00383">
    <property type="entry name" value="TYR_PHOSPHATASE_1"/>
    <property type="match status" value="1"/>
</dbReference>
<accession>A0A7W6P1D0</accession>
<reference evidence="2 3" key="1">
    <citation type="submission" date="2020-08" db="EMBL/GenBank/DDBJ databases">
        <title>Genomic Encyclopedia of Type Strains, Phase IV (KMG-IV): sequencing the most valuable type-strain genomes for metagenomic binning, comparative biology and taxonomic classification.</title>
        <authorList>
            <person name="Goeker M."/>
        </authorList>
    </citation>
    <scope>NUCLEOTIDE SEQUENCE [LARGE SCALE GENOMIC DNA]</scope>
    <source>
        <strain evidence="2 3">DSM 26385</strain>
    </source>
</reference>
<dbReference type="InterPro" id="IPR016130">
    <property type="entry name" value="Tyr_Pase_AS"/>
</dbReference>
<name>A0A7W6P1D0_9HYPH</name>
<protein>
    <recommendedName>
        <fullName evidence="1">Tyrosine specific protein phosphatases domain-containing protein</fullName>
    </recommendedName>
</protein>
<dbReference type="Gene3D" id="3.90.190.10">
    <property type="entry name" value="Protein tyrosine phosphatase superfamily"/>
    <property type="match status" value="1"/>
</dbReference>
<keyword evidence="3" id="KW-1185">Reference proteome</keyword>
<dbReference type="RefSeq" id="WP_183790422.1">
    <property type="nucleotide sequence ID" value="NZ_JACIDU010000004.1"/>
</dbReference>
<evidence type="ECO:0000259" key="1">
    <source>
        <dbReference type="PROSITE" id="PS50056"/>
    </source>
</evidence>
<dbReference type="InterPro" id="IPR029021">
    <property type="entry name" value="Prot-tyrosine_phosphatase-like"/>
</dbReference>
<sequence length="178" mass="19026">MSFIVVSPLTRIAEMAVRHRARDMVTLLSEGHDFHRPGVITPERHLVLRMHDIGCSTAGNMIGPQEAQVEKLIGFARAWNGETPLLIHCWMGVSRSPAAALIAALAIAPETDEKELALRLRKASPHASPNQRIVALGDALLQRGGRLTAAVKLIGRGVDADGDAPFVLPLTASGDAHG</sequence>
<dbReference type="Proteomes" id="UP000584824">
    <property type="component" value="Unassembled WGS sequence"/>
</dbReference>
<gene>
    <name evidence="2" type="ORF">GGQ66_001182</name>
</gene>
<dbReference type="PROSITE" id="PS50056">
    <property type="entry name" value="TYR_PHOSPHATASE_2"/>
    <property type="match status" value="1"/>
</dbReference>
<dbReference type="SUPFAM" id="SSF52799">
    <property type="entry name" value="(Phosphotyrosine protein) phosphatases II"/>
    <property type="match status" value="1"/>
</dbReference>
<comment type="caution">
    <text evidence="2">The sequence shown here is derived from an EMBL/GenBank/DDBJ whole genome shotgun (WGS) entry which is preliminary data.</text>
</comment>
<dbReference type="EMBL" id="JACIDU010000004">
    <property type="protein sequence ID" value="MBB4102639.1"/>
    <property type="molecule type" value="Genomic_DNA"/>
</dbReference>
<evidence type="ECO:0000313" key="3">
    <source>
        <dbReference type="Proteomes" id="UP000584824"/>
    </source>
</evidence>